<dbReference type="EMBL" id="HG937693">
    <property type="protein sequence ID" value="CDP35802.1"/>
    <property type="molecule type" value="Genomic_DNA"/>
</dbReference>
<reference evidence="6" key="1">
    <citation type="submission" date="2014-02" db="EMBL/GenBank/DDBJ databases">
        <authorList>
            <person name="Genoscope - CEA"/>
        </authorList>
    </citation>
    <scope>NUCLEOTIDE SEQUENCE</scope>
    <source>
        <strain evidence="6">LS3</strain>
    </source>
</reference>
<feature type="binding site" evidence="5">
    <location>
        <position position="169"/>
    </location>
    <ligand>
        <name>a divalent metal cation</name>
        <dbReference type="ChEBI" id="CHEBI:60240"/>
        <label>2</label>
    </ligand>
</feature>
<keyword evidence="3 5" id="KW-0479">Metal-binding</keyword>
<dbReference type="InterPro" id="IPR018228">
    <property type="entry name" value="DNase_TatD-rel_CS"/>
</dbReference>
<dbReference type="PIRSF" id="PIRSF005902">
    <property type="entry name" value="DNase_TatD"/>
    <property type="match status" value="1"/>
</dbReference>
<dbReference type="GO" id="GO:0008296">
    <property type="term" value="F:3'-5'-DNA exonuclease activity"/>
    <property type="evidence" value="ECO:0007669"/>
    <property type="project" value="TreeGrafter"/>
</dbReference>
<dbReference type="InterPro" id="IPR032466">
    <property type="entry name" value="Metal_Hydrolase"/>
</dbReference>
<feature type="binding site" evidence="5">
    <location>
        <position position="37"/>
    </location>
    <ligand>
        <name>a divalent metal cation</name>
        <dbReference type="ChEBI" id="CHEBI:60240"/>
        <label>1</label>
    </ligand>
</feature>
<gene>
    <name evidence="6" type="ORF">GNLVRS02_ARAD1C43780g</name>
</gene>
<reference evidence="6" key="2">
    <citation type="submission" date="2014-06" db="EMBL/GenBank/DDBJ databases">
        <title>The complete genome of Blastobotrys (Arxula) adeninivorans LS3 - a yeast of biotechnological interest.</title>
        <authorList>
            <person name="Kunze G."/>
            <person name="Gaillardin C."/>
            <person name="Czernicka M."/>
            <person name="Durrens P."/>
            <person name="Martin T."/>
            <person name="Boer E."/>
            <person name="Gabaldon T."/>
            <person name="Cruz J."/>
            <person name="Talla E."/>
            <person name="Marck C."/>
            <person name="Goffeau A."/>
            <person name="Barbe V."/>
            <person name="Baret P."/>
            <person name="Baronian K."/>
            <person name="Beier S."/>
            <person name="Bleykasten C."/>
            <person name="Bode R."/>
            <person name="Casaregola S."/>
            <person name="Despons L."/>
            <person name="Fairhead C."/>
            <person name="Giersberg M."/>
            <person name="Gierski P."/>
            <person name="Hahnel U."/>
            <person name="Hartmann A."/>
            <person name="Jankowska D."/>
            <person name="Jubin C."/>
            <person name="Jung P."/>
            <person name="Lafontaine I."/>
            <person name="Leh-Louis V."/>
            <person name="Lemaire M."/>
            <person name="Marcet-Houben M."/>
            <person name="Mascher M."/>
            <person name="Morel G."/>
            <person name="Richard G.-F."/>
            <person name="Riechen J."/>
            <person name="Sacerdot C."/>
            <person name="Sarkar A."/>
            <person name="Savel G."/>
            <person name="Schacherer J."/>
            <person name="Sherman D."/>
            <person name="Straub M.-L."/>
            <person name="Stein N."/>
            <person name="Thierry A."/>
            <person name="Trautwein-Schult A."/>
            <person name="Westhof E."/>
            <person name="Worch S."/>
            <person name="Dujon B."/>
            <person name="Souciet J.-L."/>
            <person name="Wincker P."/>
            <person name="Scholz U."/>
            <person name="Neuveglise N."/>
        </authorList>
    </citation>
    <scope>NUCLEOTIDE SEQUENCE</scope>
    <source>
        <strain evidence="6">LS3</strain>
    </source>
</reference>
<keyword evidence="4" id="KW-0378">Hydrolase</keyword>
<feature type="binding site" evidence="5">
    <location>
        <position position="132"/>
    </location>
    <ligand>
        <name>a divalent metal cation</name>
        <dbReference type="ChEBI" id="CHEBI:60240"/>
        <label>1</label>
    </ligand>
</feature>
<dbReference type="GO" id="GO:0005829">
    <property type="term" value="C:cytosol"/>
    <property type="evidence" value="ECO:0007669"/>
    <property type="project" value="TreeGrafter"/>
</dbReference>
<feature type="binding site" evidence="5">
    <location>
        <position position="245"/>
    </location>
    <ligand>
        <name>a divalent metal cation</name>
        <dbReference type="ChEBI" id="CHEBI:60240"/>
        <label>1</label>
    </ligand>
</feature>
<dbReference type="InterPro" id="IPR001130">
    <property type="entry name" value="TatD-like"/>
</dbReference>
<name>A0A060TA92_BLAAD</name>
<evidence type="ECO:0000256" key="5">
    <source>
        <dbReference type="PIRSR" id="PIRSR005902-1"/>
    </source>
</evidence>
<dbReference type="PROSITE" id="PS01091">
    <property type="entry name" value="TATD_3"/>
    <property type="match status" value="1"/>
</dbReference>
<feature type="binding site" evidence="5">
    <location>
        <position position="39"/>
    </location>
    <ligand>
        <name>a divalent metal cation</name>
        <dbReference type="ChEBI" id="CHEBI:60240"/>
        <label>1</label>
    </ligand>
</feature>
<organism evidence="6">
    <name type="scientific">Blastobotrys adeninivorans</name>
    <name type="common">Yeast</name>
    <name type="synonym">Arxula adeninivorans</name>
    <dbReference type="NCBI Taxonomy" id="409370"/>
    <lineage>
        <taxon>Eukaryota</taxon>
        <taxon>Fungi</taxon>
        <taxon>Dikarya</taxon>
        <taxon>Ascomycota</taxon>
        <taxon>Saccharomycotina</taxon>
        <taxon>Dipodascomycetes</taxon>
        <taxon>Dipodascales</taxon>
        <taxon>Trichomonascaceae</taxon>
        <taxon>Blastobotrys</taxon>
    </lineage>
</organism>
<keyword evidence="2" id="KW-0540">Nuclease</keyword>
<dbReference type="PhylomeDB" id="A0A060TA92"/>
<sequence length="328" mass="36332">MRRSLALLTRRIMTGAELKYADIGANMTDLQFQGIYHSHRKHDPDVDQVLERARATGVSKMLVTGSNLEESQTAINLCKSNPGLLYSTVGVHPCHATEFESSNIGAEKYLTQLRALAIDNCGDKGPVRAFGEIGLDYDRLNFAPADVQRKYFEKQLQIATEVNLPLFLHSRAAHKDFVDMLSPLVKEGKLPRGGVVHSFTGTVEEMKELVELGFSIGINGCSLKTQENLDVVKEIPLDKLMLETDGPWCEIRPSHASHQQYLKGLPQEQLLPFPAVKKEKFQPGAMVRGRCEPCAIVLVARVVAGVKGISVEEVANAAWQNSTKMFFN</sequence>
<evidence type="ECO:0000313" key="6">
    <source>
        <dbReference type="EMBL" id="CDP35802.1"/>
    </source>
</evidence>
<dbReference type="PANTHER" id="PTHR10060:SF15">
    <property type="entry name" value="DEOXYRIBONUCLEASE TATDN1"/>
    <property type="match status" value="1"/>
</dbReference>
<dbReference type="Gene3D" id="3.20.20.140">
    <property type="entry name" value="Metal-dependent hydrolases"/>
    <property type="match status" value="1"/>
</dbReference>
<evidence type="ECO:0000256" key="4">
    <source>
        <dbReference type="ARBA" id="ARBA00022801"/>
    </source>
</evidence>
<dbReference type="GO" id="GO:0046872">
    <property type="term" value="F:metal ion binding"/>
    <property type="evidence" value="ECO:0007669"/>
    <property type="project" value="UniProtKB-KW"/>
</dbReference>
<dbReference type="Pfam" id="PF01026">
    <property type="entry name" value="TatD_DNase"/>
    <property type="match status" value="1"/>
</dbReference>
<dbReference type="SUPFAM" id="SSF51556">
    <property type="entry name" value="Metallo-dependent hydrolases"/>
    <property type="match status" value="1"/>
</dbReference>
<protein>
    <submittedName>
        <fullName evidence="6">ARAD1C43780p</fullName>
    </submittedName>
</protein>
<accession>A0A060TA92</accession>
<comment type="similarity">
    <text evidence="1">Belongs to the metallo-dependent hydrolases superfamily. TatD-type hydrolase family.</text>
</comment>
<dbReference type="PANTHER" id="PTHR10060">
    <property type="entry name" value="TATD FAMILY DEOXYRIBONUCLEASE"/>
    <property type="match status" value="1"/>
</dbReference>
<proteinExistence type="inferred from homology"/>
<feature type="binding site" evidence="5">
    <location>
        <position position="197"/>
    </location>
    <ligand>
        <name>a divalent metal cation</name>
        <dbReference type="ChEBI" id="CHEBI:60240"/>
        <label>2</label>
    </ligand>
</feature>
<dbReference type="InterPro" id="IPR050891">
    <property type="entry name" value="TatD-type_Hydrolase"/>
</dbReference>
<dbReference type="CDD" id="cd01310">
    <property type="entry name" value="TatD_DNAse"/>
    <property type="match status" value="1"/>
</dbReference>
<dbReference type="AlphaFoldDB" id="A0A060TA92"/>
<evidence type="ECO:0000256" key="3">
    <source>
        <dbReference type="ARBA" id="ARBA00022723"/>
    </source>
</evidence>
<evidence type="ECO:0000256" key="2">
    <source>
        <dbReference type="ARBA" id="ARBA00022722"/>
    </source>
</evidence>
<evidence type="ECO:0000256" key="1">
    <source>
        <dbReference type="ARBA" id="ARBA00009275"/>
    </source>
</evidence>